<dbReference type="GO" id="GO:0006351">
    <property type="term" value="P:DNA-templated transcription"/>
    <property type="evidence" value="ECO:0007669"/>
    <property type="project" value="InterPro"/>
</dbReference>
<dbReference type="eggNOG" id="ENOG502QSMN">
    <property type="taxonomic scope" value="Eukaryota"/>
</dbReference>
<dbReference type="CDD" id="cd00067">
    <property type="entry name" value="GAL4"/>
    <property type="match status" value="1"/>
</dbReference>
<dbReference type="GeneID" id="2900220"/>
<dbReference type="InterPro" id="IPR007219">
    <property type="entry name" value="XnlR_reg_dom"/>
</dbReference>
<keyword evidence="4" id="KW-0805">Transcription regulation</keyword>
<comment type="subcellular location">
    <subcellularLocation>
        <location evidence="1">Nucleus</location>
    </subcellularLocation>
</comment>
<dbReference type="Pfam" id="PF03902">
    <property type="entry name" value="Gal4_dimer"/>
    <property type="match status" value="1"/>
</dbReference>
<feature type="domain" description="Zn(2)-C6 fungal-type" evidence="11">
    <location>
        <begin position="13"/>
        <end position="43"/>
    </location>
</feature>
<evidence type="ECO:0000313" key="12">
    <source>
        <dbReference type="EMBL" id="CAG86245.2"/>
    </source>
</evidence>
<dbReference type="GO" id="GO:0000435">
    <property type="term" value="P:positive regulation of transcription from RNA polymerase II promoter by galactose"/>
    <property type="evidence" value="ECO:0007669"/>
    <property type="project" value="TreeGrafter"/>
</dbReference>
<dbReference type="CDD" id="cd14654">
    <property type="entry name" value="ZIP_Gal4"/>
    <property type="match status" value="1"/>
</dbReference>
<evidence type="ECO:0000256" key="7">
    <source>
        <dbReference type="ARBA" id="ARBA00023159"/>
    </source>
</evidence>
<dbReference type="HOGENOM" id="CLU_008599_2_0_1"/>
<dbReference type="SMART" id="SM00066">
    <property type="entry name" value="GAL4"/>
    <property type="match status" value="1"/>
</dbReference>
<evidence type="ECO:0000256" key="4">
    <source>
        <dbReference type="ARBA" id="ARBA00023015"/>
    </source>
</evidence>
<dbReference type="GO" id="GO:0000981">
    <property type="term" value="F:DNA-binding transcription factor activity, RNA polymerase II-specific"/>
    <property type="evidence" value="ECO:0007669"/>
    <property type="project" value="InterPro"/>
</dbReference>
<dbReference type="InterPro" id="IPR036864">
    <property type="entry name" value="Zn2-C6_fun-type_DNA-bd_sf"/>
</dbReference>
<dbReference type="InterPro" id="IPR005600">
    <property type="entry name" value="Gal4_dimer_dom"/>
</dbReference>
<evidence type="ECO:0000256" key="6">
    <source>
        <dbReference type="ARBA" id="ARBA00023144"/>
    </source>
</evidence>
<evidence type="ECO:0000259" key="11">
    <source>
        <dbReference type="PROSITE" id="PS50048"/>
    </source>
</evidence>
<dbReference type="PROSITE" id="PS00463">
    <property type="entry name" value="ZN2_CY6_FUNGAL_1"/>
    <property type="match status" value="1"/>
</dbReference>
<dbReference type="InterPro" id="IPR051127">
    <property type="entry name" value="Fungal_SecMet_Regulators"/>
</dbReference>
<dbReference type="Pfam" id="PF00172">
    <property type="entry name" value="Zn_clus"/>
    <property type="match status" value="1"/>
</dbReference>
<dbReference type="VEuPathDB" id="FungiDB:DEHA2C11418g"/>
<keyword evidence="5" id="KW-0238">DNA-binding</keyword>
<dbReference type="FunFam" id="4.10.240.10:FF:000009">
    <property type="entry name" value="C6 transcription factor (Gal4)"/>
    <property type="match status" value="1"/>
</dbReference>
<dbReference type="GO" id="GO:0005634">
    <property type="term" value="C:nucleus"/>
    <property type="evidence" value="ECO:0007669"/>
    <property type="project" value="UniProtKB-SubCell"/>
</dbReference>
<sequence length="773" mass="89959">MKYEERGSSVQQACDSCRLRKLKCSKGSPQCHNCKEHSWKCVYSPKAVRTPLTRAYLTRVEKRVKGLESLLKRLLPEDVEINELLRTIEINKSHSIDGDSGGGVDDVSQQFYKQINLTSNELSEIPITLKNINRISQRKAKDSATEKKREFQPEDYLINIEKSDLNSFDERDDFNSNSQILYDSSIDGMAALSNDIGLNFDNSNGYFGINSSNGLLKFLQAKSRQNGNGILKLNNYNYDFNNEENDNDHILDDEINNIWKSINSGKIEDLLDNLNFQSIMVNSFFENYYKVYPFINKKKFLSEYSAFIERQESRYNEYDLDLDINEDDNKVLSFQVLLNTVLAIGVWCKVGENSKIHTFYYQRVKGFIQLLNIFEYSDTQLLESFVLLSNYVQKTNKPNTGWSYLGLSTRIATSLGLHKEVRIDKHDFNSADKLGLFEDIEIRKRLWWGMYFFDVGTTLTFGRPLTIPPLGTIDLEPVSNIDDNLLHGSKNIEECIVTYPTIYTTLIYESELTKLSTRIYNYNSSVLKLKNDKSKMIGLLDMNELLENFVKNLPSCFDENDEKSYAYVLNSWSSNHYHNDNQSIPKWFAVSRLRLICRYKNLQMLIFRYILWESTNDNSFDLSYLNLIKKCRKACFKSSVETVILIDNFIKRNELDYLSSWYATYFLFQAILIPILKLVINDKSEGSVDDEYYSNDEELFNYIELSRLSFDKLKNFNKLAGKFSKLIDTLIYDKKNAVDFMSQWNDDNISNLDSVNNLDDLFQFDTKIFNLNS</sequence>
<dbReference type="GO" id="GO:0000978">
    <property type="term" value="F:RNA polymerase II cis-regulatory region sequence-specific DNA binding"/>
    <property type="evidence" value="ECO:0007669"/>
    <property type="project" value="TreeGrafter"/>
</dbReference>
<dbReference type="CDD" id="cd12148">
    <property type="entry name" value="fungal_TF_MHR"/>
    <property type="match status" value="1"/>
</dbReference>
<evidence type="ECO:0000256" key="8">
    <source>
        <dbReference type="ARBA" id="ARBA00023163"/>
    </source>
</evidence>
<dbReference type="GO" id="GO:0008270">
    <property type="term" value="F:zinc ion binding"/>
    <property type="evidence" value="ECO:0007669"/>
    <property type="project" value="InterPro"/>
</dbReference>
<protein>
    <submittedName>
        <fullName evidence="12">DEHA2C11418p</fullName>
    </submittedName>
</protein>
<dbReference type="OrthoDB" id="3364175at2759"/>
<dbReference type="SMART" id="SM00906">
    <property type="entry name" value="Fungal_trans"/>
    <property type="match status" value="1"/>
</dbReference>
<dbReference type="InterPro" id="IPR001138">
    <property type="entry name" value="Zn2Cys6_DnaBD"/>
</dbReference>
<reference evidence="12 13" key="1">
    <citation type="journal article" date="2004" name="Nature">
        <title>Genome evolution in yeasts.</title>
        <authorList>
            <consortium name="Genolevures"/>
            <person name="Dujon B."/>
            <person name="Sherman D."/>
            <person name="Fischer G."/>
            <person name="Durrens P."/>
            <person name="Casaregola S."/>
            <person name="Lafontaine I."/>
            <person name="de Montigny J."/>
            <person name="Marck C."/>
            <person name="Neuveglise C."/>
            <person name="Talla E."/>
            <person name="Goffard N."/>
            <person name="Frangeul L."/>
            <person name="Aigle M."/>
            <person name="Anthouard V."/>
            <person name="Babour A."/>
            <person name="Barbe V."/>
            <person name="Barnay S."/>
            <person name="Blanchin S."/>
            <person name="Beckerich J.M."/>
            <person name="Beyne E."/>
            <person name="Bleykasten C."/>
            <person name="Boisrame A."/>
            <person name="Boyer J."/>
            <person name="Cattolico L."/>
            <person name="Confanioleri F."/>
            <person name="de Daruvar A."/>
            <person name="Despons L."/>
            <person name="Fabre E."/>
            <person name="Fairhead C."/>
            <person name="Ferry-Dumazet H."/>
            <person name="Groppi A."/>
            <person name="Hantraye F."/>
            <person name="Hennequin C."/>
            <person name="Jauniaux N."/>
            <person name="Joyet P."/>
            <person name="Kachouri R."/>
            <person name="Kerrest A."/>
            <person name="Koszul R."/>
            <person name="Lemaire M."/>
            <person name="Lesur I."/>
            <person name="Ma L."/>
            <person name="Muller H."/>
            <person name="Nicaud J.M."/>
            <person name="Nikolski M."/>
            <person name="Oztas S."/>
            <person name="Ozier-Kalogeropoulos O."/>
            <person name="Pellenz S."/>
            <person name="Potier S."/>
            <person name="Richard G.F."/>
            <person name="Straub M.L."/>
            <person name="Suleau A."/>
            <person name="Swennene D."/>
            <person name="Tekaia F."/>
            <person name="Wesolowski-Louvel M."/>
            <person name="Westhof E."/>
            <person name="Wirth B."/>
            <person name="Zeniou-Meyer M."/>
            <person name="Zivanovic I."/>
            <person name="Bolotin-Fukuhara M."/>
            <person name="Thierry A."/>
            <person name="Bouchier C."/>
            <person name="Caudron B."/>
            <person name="Scarpelli C."/>
            <person name="Gaillardin C."/>
            <person name="Weissenbach J."/>
            <person name="Wincker P."/>
            <person name="Souciet J.L."/>
        </authorList>
    </citation>
    <scope>NUCLEOTIDE SEQUENCE [LARGE SCALE GENOMIC DNA]</scope>
    <source>
        <strain evidence="13">ATCC 36239 / CBS 767 / BCRC 21394 / JCM 1990 / NBRC 0083 / IGC 2968</strain>
    </source>
</reference>
<proteinExistence type="predicted"/>
<dbReference type="Gene3D" id="1.20.5.170">
    <property type="match status" value="1"/>
</dbReference>
<evidence type="ECO:0000256" key="10">
    <source>
        <dbReference type="ARBA" id="ARBA00023277"/>
    </source>
</evidence>
<keyword evidence="13" id="KW-1185">Reference proteome</keyword>
<dbReference type="FunCoup" id="Q6BUE8">
    <property type="interactions" value="923"/>
</dbReference>
<keyword evidence="8" id="KW-0804">Transcription</keyword>
<dbReference type="Proteomes" id="UP000000599">
    <property type="component" value="Chromosome C"/>
</dbReference>
<keyword evidence="10" id="KW-0119">Carbohydrate metabolism</keyword>
<keyword evidence="2" id="KW-0479">Metal-binding</keyword>
<evidence type="ECO:0000256" key="1">
    <source>
        <dbReference type="ARBA" id="ARBA00004123"/>
    </source>
</evidence>
<evidence type="ECO:0000256" key="3">
    <source>
        <dbReference type="ARBA" id="ARBA00022833"/>
    </source>
</evidence>
<dbReference type="Pfam" id="PF04082">
    <property type="entry name" value="Fungal_trans"/>
    <property type="match status" value="1"/>
</dbReference>
<dbReference type="PANTHER" id="PTHR47424:SF3">
    <property type="entry name" value="REGULATORY PROTEIN GAL4"/>
    <property type="match status" value="1"/>
</dbReference>
<dbReference type="PROSITE" id="PS50048">
    <property type="entry name" value="ZN2_CY6_FUNGAL_2"/>
    <property type="match status" value="1"/>
</dbReference>
<keyword evidence="3" id="KW-0862">Zinc</keyword>
<evidence type="ECO:0000313" key="13">
    <source>
        <dbReference type="Proteomes" id="UP000000599"/>
    </source>
</evidence>
<dbReference type="InParanoid" id="Q6BUE8"/>
<dbReference type="RefSeq" id="XP_458171.2">
    <property type="nucleotide sequence ID" value="XM_458171.1"/>
</dbReference>
<name>Q6BUE8_DEBHA</name>
<evidence type="ECO:0000256" key="9">
    <source>
        <dbReference type="ARBA" id="ARBA00023242"/>
    </source>
</evidence>
<evidence type="ECO:0000256" key="2">
    <source>
        <dbReference type="ARBA" id="ARBA00022723"/>
    </source>
</evidence>
<dbReference type="EMBL" id="CR382135">
    <property type="protein sequence ID" value="CAG86245.2"/>
    <property type="molecule type" value="Genomic_DNA"/>
</dbReference>
<dbReference type="PANTHER" id="PTHR47424">
    <property type="entry name" value="REGULATORY PROTEIN GAL4"/>
    <property type="match status" value="1"/>
</dbReference>
<dbReference type="OMA" id="PEGTGYF"/>
<keyword evidence="7" id="KW-0010">Activator</keyword>
<gene>
    <name evidence="12" type="ordered locus">DEHA2C11418g</name>
</gene>
<dbReference type="SUPFAM" id="SSF57701">
    <property type="entry name" value="Zn2/Cys6 DNA-binding domain"/>
    <property type="match status" value="1"/>
</dbReference>
<dbReference type="GO" id="GO:0006012">
    <property type="term" value="P:galactose metabolic process"/>
    <property type="evidence" value="ECO:0007669"/>
    <property type="project" value="UniProtKB-KW"/>
</dbReference>
<dbReference type="AlphaFoldDB" id="Q6BUE8"/>
<keyword evidence="9" id="KW-0539">Nucleus</keyword>
<evidence type="ECO:0000256" key="5">
    <source>
        <dbReference type="ARBA" id="ARBA00023125"/>
    </source>
</evidence>
<dbReference type="KEGG" id="dha:DEHA2C11418g"/>
<accession>Q6BUE8</accession>
<keyword evidence="6" id="KW-0299">Galactose metabolism</keyword>
<dbReference type="Gene3D" id="4.10.240.10">
    <property type="entry name" value="Zn(2)-C6 fungal-type DNA-binding domain"/>
    <property type="match status" value="1"/>
</dbReference>
<organism evidence="12 13">
    <name type="scientific">Debaryomyces hansenii (strain ATCC 36239 / CBS 767 / BCRC 21394 / JCM 1990 / NBRC 0083 / IGC 2968)</name>
    <name type="common">Yeast</name>
    <name type="synonym">Torulaspora hansenii</name>
    <dbReference type="NCBI Taxonomy" id="284592"/>
    <lineage>
        <taxon>Eukaryota</taxon>
        <taxon>Fungi</taxon>
        <taxon>Dikarya</taxon>
        <taxon>Ascomycota</taxon>
        <taxon>Saccharomycotina</taxon>
        <taxon>Pichiomycetes</taxon>
        <taxon>Debaryomycetaceae</taxon>
        <taxon>Debaryomyces</taxon>
    </lineage>
</organism>